<evidence type="ECO:0000313" key="2">
    <source>
        <dbReference type="EMBL" id="CAE0548599.1"/>
    </source>
</evidence>
<feature type="region of interest" description="Disordered" evidence="1">
    <location>
        <begin position="82"/>
        <end position="101"/>
    </location>
</feature>
<dbReference type="EMBL" id="HBIR01022206">
    <property type="protein sequence ID" value="CAE0548612.1"/>
    <property type="molecule type" value="Transcribed_RNA"/>
</dbReference>
<protein>
    <submittedName>
        <fullName evidence="3">Uncharacterized protein</fullName>
    </submittedName>
</protein>
<sequence>MDGVRAHCRKEHPAWLNSLPARKPSLFCEQNQVEIAPSVSTSPVPDEYLHEGEGGALFVKFKVSNRTLVPLVRSEGVARLASSTETAPMNTPGELQAGSPLPLPLLEHRQEQAGGGGDFEGAAPHIAQVALEVLSGDELMALMSDPSASVPPSPHRPRRRRCSSRRTRA</sequence>
<proteinExistence type="predicted"/>
<accession>A0A6V2QW86</accession>
<evidence type="ECO:0000313" key="3">
    <source>
        <dbReference type="EMBL" id="CAE0548602.1"/>
    </source>
</evidence>
<dbReference type="EMBL" id="HBIR01022199">
    <property type="protein sequence ID" value="CAE0548602.1"/>
    <property type="molecule type" value="Transcribed_RNA"/>
</dbReference>
<name>A0A6V2QW86_EMIHU</name>
<feature type="region of interest" description="Disordered" evidence="1">
    <location>
        <begin position="142"/>
        <end position="169"/>
    </location>
</feature>
<gene>
    <name evidence="2" type="ORF">EHUX00137_LOCUS16938</name>
    <name evidence="3" type="ORF">EHUX00137_LOCUS16940</name>
    <name evidence="4" type="ORF">EHUX00137_LOCUS16947</name>
</gene>
<dbReference type="EMBL" id="HBIR01022197">
    <property type="protein sequence ID" value="CAE0548599.1"/>
    <property type="molecule type" value="Transcribed_RNA"/>
</dbReference>
<feature type="compositionally biased region" description="Basic residues" evidence="1">
    <location>
        <begin position="155"/>
        <end position="169"/>
    </location>
</feature>
<reference evidence="3" key="1">
    <citation type="submission" date="2021-01" db="EMBL/GenBank/DDBJ databases">
        <authorList>
            <person name="Corre E."/>
            <person name="Pelletier E."/>
            <person name="Niang G."/>
            <person name="Scheremetjew M."/>
            <person name="Finn R."/>
            <person name="Kale V."/>
            <person name="Holt S."/>
            <person name="Cochrane G."/>
            <person name="Meng A."/>
            <person name="Brown T."/>
            <person name="Cohen L."/>
        </authorList>
    </citation>
    <scope>NUCLEOTIDE SEQUENCE</scope>
    <source>
        <strain evidence="3">379</strain>
    </source>
</reference>
<evidence type="ECO:0000256" key="1">
    <source>
        <dbReference type="SAM" id="MobiDB-lite"/>
    </source>
</evidence>
<evidence type="ECO:0000313" key="4">
    <source>
        <dbReference type="EMBL" id="CAE0548612.1"/>
    </source>
</evidence>
<organism evidence="3">
    <name type="scientific">Emiliania huxleyi</name>
    <name type="common">Coccolithophore</name>
    <name type="synonym">Pontosphaera huxleyi</name>
    <dbReference type="NCBI Taxonomy" id="2903"/>
    <lineage>
        <taxon>Eukaryota</taxon>
        <taxon>Haptista</taxon>
        <taxon>Haptophyta</taxon>
        <taxon>Prymnesiophyceae</taxon>
        <taxon>Isochrysidales</taxon>
        <taxon>Noelaerhabdaceae</taxon>
        <taxon>Emiliania</taxon>
    </lineage>
</organism>
<dbReference type="AlphaFoldDB" id="A0A6V2QW86"/>